<organism evidence="3 4">
    <name type="scientific">Xylaria bambusicola</name>
    <dbReference type="NCBI Taxonomy" id="326684"/>
    <lineage>
        <taxon>Eukaryota</taxon>
        <taxon>Fungi</taxon>
        <taxon>Dikarya</taxon>
        <taxon>Ascomycota</taxon>
        <taxon>Pezizomycotina</taxon>
        <taxon>Sordariomycetes</taxon>
        <taxon>Xylariomycetidae</taxon>
        <taxon>Xylariales</taxon>
        <taxon>Xylariaceae</taxon>
        <taxon>Xylaria</taxon>
    </lineage>
</organism>
<sequence length="196" mass="19328">MRFTSFIVAGLFAVATSAQSSTATGTAVASSTASIDPAQSSIAAQIQACLANCDESDTKCRANCIAVPSPDAQNVNATTSCVAACPQGNGTMADNDAYSDCVQGCIGEFYYTTTGTPNLATKAGGSASDATASVSEVKTTITSGGSTFVTEVPKTASQASDAPASTSTKSDNGAAVYGPVGTGITFFGLLAGILAL</sequence>
<comment type="caution">
    <text evidence="3">The sequence shown here is derived from an EMBL/GenBank/DDBJ whole genome shotgun (WGS) entry which is preliminary data.</text>
</comment>
<keyword evidence="4" id="KW-1185">Reference proteome</keyword>
<dbReference type="AlphaFoldDB" id="A0AAN7ULL7"/>
<feature type="compositionally biased region" description="Polar residues" evidence="1">
    <location>
        <begin position="153"/>
        <end position="171"/>
    </location>
</feature>
<evidence type="ECO:0000313" key="3">
    <source>
        <dbReference type="EMBL" id="KAK5628124.1"/>
    </source>
</evidence>
<evidence type="ECO:0000256" key="2">
    <source>
        <dbReference type="SAM" id="SignalP"/>
    </source>
</evidence>
<name>A0AAN7ULL7_9PEZI</name>
<feature type="signal peptide" evidence="2">
    <location>
        <begin position="1"/>
        <end position="18"/>
    </location>
</feature>
<feature type="region of interest" description="Disordered" evidence="1">
    <location>
        <begin position="153"/>
        <end position="172"/>
    </location>
</feature>
<protein>
    <submittedName>
        <fullName evidence="3">Uncharacterized protein</fullName>
    </submittedName>
</protein>
<dbReference type="Proteomes" id="UP001305414">
    <property type="component" value="Unassembled WGS sequence"/>
</dbReference>
<reference evidence="3 4" key="1">
    <citation type="submission" date="2023-10" db="EMBL/GenBank/DDBJ databases">
        <title>Draft genome sequence of Xylaria bambusicola isolate GMP-LS, the root and basal stem rot pathogen of sugarcane in Indonesia.</title>
        <authorList>
            <person name="Selvaraj P."/>
            <person name="Muralishankar V."/>
            <person name="Muruganantham S."/>
            <person name="Sp S."/>
            <person name="Haryani S."/>
            <person name="Lau K.J.X."/>
            <person name="Naqvi N.I."/>
        </authorList>
    </citation>
    <scope>NUCLEOTIDE SEQUENCE [LARGE SCALE GENOMIC DNA]</scope>
    <source>
        <strain evidence="3">GMP-LS</strain>
    </source>
</reference>
<dbReference type="EMBL" id="JAWHQM010000008">
    <property type="protein sequence ID" value="KAK5628124.1"/>
    <property type="molecule type" value="Genomic_DNA"/>
</dbReference>
<accession>A0AAN7ULL7</accession>
<evidence type="ECO:0000256" key="1">
    <source>
        <dbReference type="SAM" id="MobiDB-lite"/>
    </source>
</evidence>
<evidence type="ECO:0000313" key="4">
    <source>
        <dbReference type="Proteomes" id="UP001305414"/>
    </source>
</evidence>
<keyword evidence="2" id="KW-0732">Signal</keyword>
<proteinExistence type="predicted"/>
<feature type="chain" id="PRO_5042897643" evidence="2">
    <location>
        <begin position="19"/>
        <end position="196"/>
    </location>
</feature>
<gene>
    <name evidence="3" type="ORF">RRF57_003839</name>
</gene>